<name>A0A9W6H9C2_9MICO</name>
<sequence length="61" mass="7072">MEHGWIARVTRSEQAEPRHRRFTLSDWLPAAIQARGGRVTRDDERAFRDLQGVLDAREAGR</sequence>
<reference evidence="1" key="1">
    <citation type="journal article" date="2014" name="Int. J. Syst. Evol. Microbiol.">
        <title>Complete genome sequence of Corynebacterium casei LMG S-19264T (=DSM 44701T), isolated from a smear-ripened cheese.</title>
        <authorList>
            <consortium name="US DOE Joint Genome Institute (JGI-PGF)"/>
            <person name="Walter F."/>
            <person name="Albersmeier A."/>
            <person name="Kalinowski J."/>
            <person name="Ruckert C."/>
        </authorList>
    </citation>
    <scope>NUCLEOTIDE SEQUENCE</scope>
    <source>
        <strain evidence="1">VKM Ac-1401</strain>
    </source>
</reference>
<organism evidence="1 2">
    <name type="scientific">Leifsonia poae</name>
    <dbReference type="NCBI Taxonomy" id="110933"/>
    <lineage>
        <taxon>Bacteria</taxon>
        <taxon>Bacillati</taxon>
        <taxon>Actinomycetota</taxon>
        <taxon>Actinomycetes</taxon>
        <taxon>Micrococcales</taxon>
        <taxon>Microbacteriaceae</taxon>
        <taxon>Leifsonia</taxon>
    </lineage>
</organism>
<dbReference type="EMBL" id="BSEN01000006">
    <property type="protein sequence ID" value="GLJ76296.1"/>
    <property type="molecule type" value="Genomic_DNA"/>
</dbReference>
<protein>
    <submittedName>
        <fullName evidence="1">Uncharacterized protein</fullName>
    </submittedName>
</protein>
<reference evidence="1" key="2">
    <citation type="submission" date="2023-01" db="EMBL/GenBank/DDBJ databases">
        <authorList>
            <person name="Sun Q."/>
            <person name="Evtushenko L."/>
        </authorList>
    </citation>
    <scope>NUCLEOTIDE SEQUENCE</scope>
    <source>
        <strain evidence="1">VKM Ac-1401</strain>
    </source>
</reference>
<keyword evidence="2" id="KW-1185">Reference proteome</keyword>
<dbReference type="Proteomes" id="UP001142372">
    <property type="component" value="Unassembled WGS sequence"/>
</dbReference>
<dbReference type="AlphaFoldDB" id="A0A9W6H9C2"/>
<accession>A0A9W6H9C2</accession>
<proteinExistence type="predicted"/>
<evidence type="ECO:0000313" key="2">
    <source>
        <dbReference type="Proteomes" id="UP001142372"/>
    </source>
</evidence>
<comment type="caution">
    <text evidence="1">The sequence shown here is derived from an EMBL/GenBank/DDBJ whole genome shotgun (WGS) entry which is preliminary data.</text>
</comment>
<gene>
    <name evidence="1" type="ORF">GCM10017584_18700</name>
</gene>
<evidence type="ECO:0000313" key="1">
    <source>
        <dbReference type="EMBL" id="GLJ76296.1"/>
    </source>
</evidence>